<dbReference type="InParanoid" id="K0ICE9"/>
<dbReference type="EMBL" id="CP002408">
    <property type="protein sequence ID" value="AFU59051.1"/>
    <property type="molecule type" value="Genomic_DNA"/>
</dbReference>
<keyword evidence="1" id="KW-1133">Transmembrane helix</keyword>
<dbReference type="STRING" id="1237085.Ngar_c21200"/>
<feature type="transmembrane region" description="Helical" evidence="1">
    <location>
        <begin position="21"/>
        <end position="43"/>
    </location>
</feature>
<name>K0ICE9_NITGG</name>
<organism evidence="2 3">
    <name type="scientific">Nitrososphaera gargensis (strain Ga9.2)</name>
    <dbReference type="NCBI Taxonomy" id="1237085"/>
    <lineage>
        <taxon>Archaea</taxon>
        <taxon>Nitrososphaerota</taxon>
        <taxon>Nitrososphaeria</taxon>
        <taxon>Nitrososphaerales</taxon>
        <taxon>Nitrososphaeraceae</taxon>
        <taxon>Nitrososphaera</taxon>
    </lineage>
</organism>
<gene>
    <name evidence="2" type="ordered locus">Ngar_c21200</name>
</gene>
<sequence>MPGQETTCKIELINYIELLSLRLYCCIFYFYSLCSLFAMVLNIPDAKTVLPSLQRRRKGCIEVTDERKIALPKFHIKCAVCGKLLAG</sequence>
<dbReference type="KEGG" id="nga:Ngar_c21200"/>
<dbReference type="HOGENOM" id="CLU_2476121_0_0_2"/>
<evidence type="ECO:0000313" key="3">
    <source>
        <dbReference type="Proteomes" id="UP000008037"/>
    </source>
</evidence>
<dbReference type="BioCyc" id="CNIT1237085:G1324-2118-MONOMER"/>
<accession>K0ICE9</accession>
<keyword evidence="1" id="KW-0472">Membrane</keyword>
<evidence type="ECO:0000313" key="2">
    <source>
        <dbReference type="EMBL" id="AFU59051.1"/>
    </source>
</evidence>
<proteinExistence type="predicted"/>
<dbReference type="Proteomes" id="UP000008037">
    <property type="component" value="Chromosome"/>
</dbReference>
<keyword evidence="3" id="KW-1185">Reference proteome</keyword>
<evidence type="ECO:0000256" key="1">
    <source>
        <dbReference type="SAM" id="Phobius"/>
    </source>
</evidence>
<keyword evidence="1" id="KW-0812">Transmembrane</keyword>
<protein>
    <submittedName>
        <fullName evidence="2">Uncharacterized protein</fullName>
    </submittedName>
</protein>
<reference evidence="2 3" key="1">
    <citation type="journal article" date="2012" name="Environ. Microbiol.">
        <title>The genome of the ammonia-oxidizing Candidatus Nitrososphaera gargensis: insights into metabolic versatility and environmental adaptations.</title>
        <authorList>
            <person name="Spang A."/>
            <person name="Poehlein A."/>
            <person name="Offre P."/>
            <person name="Zumbragel S."/>
            <person name="Haider S."/>
            <person name="Rychlik N."/>
            <person name="Nowka B."/>
            <person name="Schmeisser C."/>
            <person name="Lebedeva E.V."/>
            <person name="Rattei T."/>
            <person name="Bohm C."/>
            <person name="Schmid M."/>
            <person name="Galushko A."/>
            <person name="Hatzenpichler R."/>
            <person name="Weinmaier T."/>
            <person name="Daniel R."/>
            <person name="Schleper C."/>
            <person name="Spieck E."/>
            <person name="Streit W."/>
            <person name="Wagner M."/>
        </authorList>
    </citation>
    <scope>NUCLEOTIDE SEQUENCE [LARGE SCALE GENOMIC DNA]</scope>
    <source>
        <strain evidence="3">Ga9.2</strain>
    </source>
</reference>
<dbReference type="AlphaFoldDB" id="K0ICE9"/>